<evidence type="ECO:0000313" key="3">
    <source>
        <dbReference type="Proteomes" id="UP000283255"/>
    </source>
</evidence>
<gene>
    <name evidence="2" type="ORF">D1Z90_20965</name>
</gene>
<feature type="region of interest" description="Disordered" evidence="1">
    <location>
        <begin position="42"/>
        <end position="73"/>
    </location>
</feature>
<evidence type="ECO:0000313" key="2">
    <source>
        <dbReference type="EMBL" id="RJG35196.1"/>
    </source>
</evidence>
<dbReference type="RefSeq" id="WP_119912679.1">
    <property type="nucleotide sequence ID" value="NZ_QZCH01000148.1"/>
</dbReference>
<dbReference type="AlphaFoldDB" id="A0A418Y8T0"/>
<protein>
    <submittedName>
        <fullName evidence="2">Uncharacterized protein</fullName>
    </submittedName>
</protein>
<keyword evidence="3" id="KW-1185">Reference proteome</keyword>
<reference evidence="2 3" key="1">
    <citation type="submission" date="2018-09" db="EMBL/GenBank/DDBJ databases">
        <authorList>
            <person name="Wang F."/>
        </authorList>
    </citation>
    <scope>NUCLEOTIDE SEQUENCE [LARGE SCALE GENOMIC DNA]</scope>
    <source>
        <strain evidence="2 3">PLHSC7-2</strain>
    </source>
</reference>
<comment type="caution">
    <text evidence="2">The sequence shown here is derived from an EMBL/GenBank/DDBJ whole genome shotgun (WGS) entry which is preliminary data.</text>
</comment>
<sequence length="73" mass="7547">MADPEGVSVSVRSSSDWEAVTTPDATFLGVALGARAAREGVEVPGGTYSGSRSSSEPMIMRADGATDFDRPRA</sequence>
<evidence type="ECO:0000256" key="1">
    <source>
        <dbReference type="SAM" id="MobiDB-lite"/>
    </source>
</evidence>
<dbReference type="EMBL" id="QZCH01000148">
    <property type="protein sequence ID" value="RJG35196.1"/>
    <property type="molecule type" value="Genomic_DNA"/>
</dbReference>
<reference evidence="2 3" key="2">
    <citation type="submission" date="2019-01" db="EMBL/GenBank/DDBJ databases">
        <title>Motilimonas pumilus sp. nov., isolated from the gut of sea cucumber (Apostichopus japonicus).</title>
        <authorList>
            <person name="Wang F.-Q."/>
            <person name="Ren L.-H."/>
            <person name="Lin Y.-W."/>
            <person name="Sun G.-H."/>
            <person name="Du Z.-J."/>
            <person name="Zhao J.-X."/>
            <person name="Liu X.-J."/>
            <person name="Liu L.-J."/>
        </authorList>
    </citation>
    <scope>NUCLEOTIDE SEQUENCE [LARGE SCALE GENOMIC DNA]</scope>
    <source>
        <strain evidence="2 3">PLHSC7-2</strain>
    </source>
</reference>
<proteinExistence type="predicted"/>
<accession>A0A418Y8T0</accession>
<dbReference type="Proteomes" id="UP000283255">
    <property type="component" value="Unassembled WGS sequence"/>
</dbReference>
<name>A0A418Y8T0_9GAMM</name>
<organism evidence="2 3">
    <name type="scientific">Motilimonas pumila</name>
    <dbReference type="NCBI Taxonomy" id="2303987"/>
    <lineage>
        <taxon>Bacteria</taxon>
        <taxon>Pseudomonadati</taxon>
        <taxon>Pseudomonadota</taxon>
        <taxon>Gammaproteobacteria</taxon>
        <taxon>Alteromonadales</taxon>
        <taxon>Alteromonadales genera incertae sedis</taxon>
        <taxon>Motilimonas</taxon>
    </lineage>
</organism>